<evidence type="ECO:0000256" key="7">
    <source>
        <dbReference type="ARBA" id="ARBA00022906"/>
    </source>
</evidence>
<reference evidence="14" key="1">
    <citation type="journal article" date="2019" name="Int. J. Syst. Evol. Microbiol.">
        <title>The Global Catalogue of Microorganisms (GCM) 10K type strain sequencing project: providing services to taxonomists for standard genome sequencing and annotation.</title>
        <authorList>
            <consortium name="The Broad Institute Genomics Platform"/>
            <consortium name="The Broad Institute Genome Sequencing Center for Infectious Disease"/>
            <person name="Wu L."/>
            <person name="Ma J."/>
        </authorList>
    </citation>
    <scope>NUCLEOTIDE SEQUENCE [LARGE SCALE GENOMIC DNA]</scope>
    <source>
        <strain evidence="14">KCTC 52438</strain>
    </source>
</reference>
<evidence type="ECO:0000259" key="11">
    <source>
        <dbReference type="Pfam" id="PF01545"/>
    </source>
</evidence>
<dbReference type="Pfam" id="PF16916">
    <property type="entry name" value="ZT_dimer"/>
    <property type="match status" value="1"/>
</dbReference>
<evidence type="ECO:0000256" key="3">
    <source>
        <dbReference type="ARBA" id="ARBA00022448"/>
    </source>
</evidence>
<dbReference type="NCBIfam" id="TIGR01297">
    <property type="entry name" value="CDF"/>
    <property type="match status" value="1"/>
</dbReference>
<evidence type="ECO:0000313" key="14">
    <source>
        <dbReference type="Proteomes" id="UP001595476"/>
    </source>
</evidence>
<comment type="caution">
    <text evidence="13">The sequence shown here is derived from an EMBL/GenBank/DDBJ whole genome shotgun (WGS) entry which is preliminary data.</text>
</comment>
<organism evidence="13 14">
    <name type="scientific">Litoribrevibacter euphylliae</name>
    <dbReference type="NCBI Taxonomy" id="1834034"/>
    <lineage>
        <taxon>Bacteria</taxon>
        <taxon>Pseudomonadati</taxon>
        <taxon>Pseudomonadota</taxon>
        <taxon>Gammaproteobacteria</taxon>
        <taxon>Oceanospirillales</taxon>
        <taxon>Oceanospirillaceae</taxon>
        <taxon>Litoribrevibacter</taxon>
    </lineage>
</organism>
<keyword evidence="4" id="KW-1003">Cell membrane</keyword>
<evidence type="ECO:0000256" key="9">
    <source>
        <dbReference type="ARBA" id="ARBA00023136"/>
    </source>
</evidence>
<dbReference type="PANTHER" id="PTHR43840">
    <property type="entry name" value="MITOCHONDRIAL METAL TRANSPORTER 1-RELATED"/>
    <property type="match status" value="1"/>
</dbReference>
<dbReference type="SUPFAM" id="SSF160240">
    <property type="entry name" value="Cation efflux protein cytoplasmic domain-like"/>
    <property type="match status" value="1"/>
</dbReference>
<evidence type="ECO:0000256" key="5">
    <source>
        <dbReference type="ARBA" id="ARBA00022496"/>
    </source>
</evidence>
<comment type="subcellular location">
    <subcellularLocation>
        <location evidence="1">Membrane</location>
        <topology evidence="1">Multi-pass membrane protein</topology>
    </subcellularLocation>
</comment>
<feature type="domain" description="Cation efflux protein transmembrane" evidence="11">
    <location>
        <begin position="27"/>
        <end position="216"/>
    </location>
</feature>
<dbReference type="PANTHER" id="PTHR43840:SF41">
    <property type="entry name" value="CATION-EFFLUX PUMP FIEF"/>
    <property type="match status" value="1"/>
</dbReference>
<evidence type="ECO:0000256" key="6">
    <source>
        <dbReference type="ARBA" id="ARBA00022692"/>
    </source>
</evidence>
<keyword evidence="7" id="KW-0862">Zinc</keyword>
<comment type="similarity">
    <text evidence="2">Belongs to the cation diffusion facilitator (CDF) transporter (TC 2.A.4) family. FieF subfamily.</text>
</comment>
<dbReference type="InterPro" id="IPR058533">
    <property type="entry name" value="Cation_efflux_TM"/>
</dbReference>
<dbReference type="Pfam" id="PF01545">
    <property type="entry name" value="Cation_efflux"/>
    <property type="match status" value="1"/>
</dbReference>
<dbReference type="EMBL" id="JBHRSZ010000005">
    <property type="protein sequence ID" value="MFC3152077.1"/>
    <property type="molecule type" value="Genomic_DNA"/>
</dbReference>
<feature type="transmembrane region" description="Helical" evidence="10">
    <location>
        <begin position="21"/>
        <end position="43"/>
    </location>
</feature>
<feature type="transmembrane region" description="Helical" evidence="10">
    <location>
        <begin position="168"/>
        <end position="185"/>
    </location>
</feature>
<evidence type="ECO:0000313" key="13">
    <source>
        <dbReference type="EMBL" id="MFC3152077.1"/>
    </source>
</evidence>
<gene>
    <name evidence="13" type="ORF">ACFOEK_13625</name>
</gene>
<evidence type="ECO:0000256" key="8">
    <source>
        <dbReference type="ARBA" id="ARBA00022989"/>
    </source>
</evidence>
<evidence type="ECO:0000256" key="10">
    <source>
        <dbReference type="SAM" id="Phobius"/>
    </source>
</evidence>
<dbReference type="SUPFAM" id="SSF161111">
    <property type="entry name" value="Cation efflux protein transmembrane domain-like"/>
    <property type="match status" value="1"/>
</dbReference>
<keyword evidence="7" id="KW-0406">Ion transport</keyword>
<feature type="transmembrane region" description="Helical" evidence="10">
    <location>
        <begin position="49"/>
        <end position="70"/>
    </location>
</feature>
<dbReference type="InterPro" id="IPR050291">
    <property type="entry name" value="CDF_Transporter"/>
</dbReference>
<keyword evidence="7" id="KW-0864">Zinc transport</keyword>
<keyword evidence="9 10" id="KW-0472">Membrane</keyword>
<dbReference type="RefSeq" id="WP_386721859.1">
    <property type="nucleotide sequence ID" value="NZ_JBHRSZ010000005.1"/>
</dbReference>
<name>A0ABV7HK77_9GAMM</name>
<feature type="transmembrane region" description="Helical" evidence="10">
    <location>
        <begin position="91"/>
        <end position="112"/>
    </location>
</feature>
<feature type="domain" description="Cation efflux protein cytoplasmic" evidence="12">
    <location>
        <begin position="220"/>
        <end position="296"/>
    </location>
</feature>
<proteinExistence type="inferred from homology"/>
<feature type="transmembrane region" description="Helical" evidence="10">
    <location>
        <begin position="191"/>
        <end position="208"/>
    </location>
</feature>
<dbReference type="InterPro" id="IPR036837">
    <property type="entry name" value="Cation_efflux_CTD_sf"/>
</dbReference>
<protein>
    <submittedName>
        <fullName evidence="13">Cation diffusion facilitator family transporter</fullName>
    </submittedName>
</protein>
<feature type="transmembrane region" description="Helical" evidence="10">
    <location>
        <begin position="127"/>
        <end position="148"/>
    </location>
</feature>
<keyword evidence="5" id="KW-0408">Iron</keyword>
<dbReference type="InterPro" id="IPR002524">
    <property type="entry name" value="Cation_efflux"/>
</dbReference>
<sequence length="309" mass="33511">MPNHSRSQQTISEEYARLTILAGRVAMGTALFLILAKVVAVMMTGSSSVLASLTDSLLDLAASTANLFALKLAIQPADKEHRFGHGKAEGLAGLAQSAFISGSCVLLVLHAVDRIIEPQPVRQPEVGIAVMLLSIVVTLGLVSFQRYVARVTGSLAVTADSLHYKGDLLMNLAIMVAVILASYGFDAVDGWFALLVALYILFSAWGIAKEAVNALMDRALDDDSHRLIRETVAAHPEVHGLHELRTRQSGPTKFIQFHLELDDFLPLYDAHQIADQVEASLRDAFPDADILIHQDPQSVVRKRNGTVKS</sequence>
<keyword evidence="8 10" id="KW-1133">Transmembrane helix</keyword>
<dbReference type="InterPro" id="IPR027469">
    <property type="entry name" value="Cation_efflux_TMD_sf"/>
</dbReference>
<dbReference type="Gene3D" id="3.30.70.1350">
    <property type="entry name" value="Cation efflux protein, cytoplasmic domain"/>
    <property type="match status" value="1"/>
</dbReference>
<dbReference type="Proteomes" id="UP001595476">
    <property type="component" value="Unassembled WGS sequence"/>
</dbReference>
<evidence type="ECO:0000256" key="4">
    <source>
        <dbReference type="ARBA" id="ARBA00022475"/>
    </source>
</evidence>
<dbReference type="InterPro" id="IPR027470">
    <property type="entry name" value="Cation_efflux_CTD"/>
</dbReference>
<keyword evidence="5" id="KW-0410">Iron transport</keyword>
<evidence type="ECO:0000259" key="12">
    <source>
        <dbReference type="Pfam" id="PF16916"/>
    </source>
</evidence>
<keyword evidence="14" id="KW-1185">Reference proteome</keyword>
<accession>A0ABV7HK77</accession>
<evidence type="ECO:0000256" key="1">
    <source>
        <dbReference type="ARBA" id="ARBA00004141"/>
    </source>
</evidence>
<dbReference type="Gene3D" id="1.20.1510.10">
    <property type="entry name" value="Cation efflux protein transmembrane domain"/>
    <property type="match status" value="1"/>
</dbReference>
<keyword evidence="3" id="KW-0813">Transport</keyword>
<evidence type="ECO:0000256" key="2">
    <source>
        <dbReference type="ARBA" id="ARBA00010212"/>
    </source>
</evidence>
<keyword evidence="6 10" id="KW-0812">Transmembrane</keyword>